<keyword evidence="1" id="KW-0227">DNA damage</keyword>
<proteinExistence type="predicted"/>
<keyword evidence="6" id="KW-0742">SOS response</keyword>
<dbReference type="GO" id="GO:0003676">
    <property type="term" value="F:nucleic acid binding"/>
    <property type="evidence" value="ECO:0007669"/>
    <property type="project" value="InterPro"/>
</dbReference>
<reference evidence="11 12" key="1">
    <citation type="journal article" date="2014" name="Environ. Microbiol.">
        <title>Contrasting genomic patterns and infection strategies of two co-existing Bacteroidetes podovirus genera.</title>
        <authorList>
            <person name="Holmfeldt K."/>
            <person name="Howard-Varona C."/>
            <person name="Solonenko N."/>
            <person name="Sullivan M.B."/>
        </authorList>
    </citation>
    <scope>NUCLEOTIDE SEQUENCE [LARGE SCALE GENOMIC DNA]</scope>
    <source>
        <strain evidence="11 12">18</strain>
    </source>
</reference>
<evidence type="ECO:0000256" key="4">
    <source>
        <dbReference type="ARBA" id="ARBA00022881"/>
    </source>
</evidence>
<dbReference type="RefSeq" id="WP_029446462.1">
    <property type="nucleotide sequence ID" value="NZ_CP009976.1"/>
</dbReference>
<dbReference type="CDD" id="cd10434">
    <property type="entry name" value="GIY-YIG_UvrC_Cho"/>
    <property type="match status" value="1"/>
</dbReference>
<dbReference type="PANTHER" id="PTHR30562:SF10">
    <property type="entry name" value="EXCINUCLEASE CHO"/>
    <property type="match status" value="1"/>
</dbReference>
<organism evidence="11 12">
    <name type="scientific">Cellulophaga baltica 18</name>
    <dbReference type="NCBI Taxonomy" id="1348584"/>
    <lineage>
        <taxon>Bacteria</taxon>
        <taxon>Pseudomonadati</taxon>
        <taxon>Bacteroidota</taxon>
        <taxon>Flavobacteriia</taxon>
        <taxon>Flavobacteriales</taxon>
        <taxon>Flavobacteriaceae</taxon>
        <taxon>Cellulophaga</taxon>
    </lineage>
</organism>
<dbReference type="GO" id="GO:0009380">
    <property type="term" value="C:excinuclease repair complex"/>
    <property type="evidence" value="ECO:0007669"/>
    <property type="project" value="TreeGrafter"/>
</dbReference>
<dbReference type="InterPro" id="IPR013520">
    <property type="entry name" value="Ribonucl_H"/>
</dbReference>
<dbReference type="PROSITE" id="PS50164">
    <property type="entry name" value="GIY_YIG"/>
    <property type="match status" value="1"/>
</dbReference>
<dbReference type="KEGG" id="cbat:M666_14615"/>
<dbReference type="SMART" id="SM00479">
    <property type="entry name" value="EXOIII"/>
    <property type="match status" value="1"/>
</dbReference>
<evidence type="ECO:0000256" key="1">
    <source>
        <dbReference type="ARBA" id="ARBA00022763"/>
    </source>
</evidence>
<dbReference type="AlphaFoldDB" id="A0AAU8RI02"/>
<dbReference type="CDD" id="cd06127">
    <property type="entry name" value="DEDDh"/>
    <property type="match status" value="1"/>
</dbReference>
<evidence type="ECO:0000256" key="5">
    <source>
        <dbReference type="ARBA" id="ARBA00023204"/>
    </source>
</evidence>
<dbReference type="InterPro" id="IPR035901">
    <property type="entry name" value="GIY-YIG_endonuc_sf"/>
</dbReference>
<keyword evidence="3" id="KW-0378">Hydrolase</keyword>
<keyword evidence="5" id="KW-0234">DNA repair</keyword>
<dbReference type="InterPro" id="IPR050066">
    <property type="entry name" value="UvrABC_protein_C"/>
</dbReference>
<dbReference type="Gene3D" id="3.30.420.10">
    <property type="entry name" value="Ribonuclease H-like superfamily/Ribonuclease H"/>
    <property type="match status" value="1"/>
</dbReference>
<evidence type="ECO:0000313" key="11">
    <source>
        <dbReference type="EMBL" id="AIZ42696.1"/>
    </source>
</evidence>
<dbReference type="SMART" id="SM00465">
    <property type="entry name" value="GIYc"/>
    <property type="match status" value="1"/>
</dbReference>
<dbReference type="Gene3D" id="3.40.1440.10">
    <property type="entry name" value="GIY-YIG endonuclease"/>
    <property type="match status" value="1"/>
</dbReference>
<dbReference type="InterPro" id="IPR000305">
    <property type="entry name" value="GIY-YIG_endonuc"/>
</dbReference>
<dbReference type="GO" id="GO:0004527">
    <property type="term" value="F:exonuclease activity"/>
    <property type="evidence" value="ECO:0007669"/>
    <property type="project" value="UniProtKB-ARBA"/>
</dbReference>
<dbReference type="SUPFAM" id="SSF53098">
    <property type="entry name" value="Ribonuclease H-like"/>
    <property type="match status" value="1"/>
</dbReference>
<dbReference type="GO" id="GO:0009432">
    <property type="term" value="P:SOS response"/>
    <property type="evidence" value="ECO:0007669"/>
    <property type="project" value="UniProtKB-KW"/>
</dbReference>
<keyword evidence="4" id="KW-0267">Excision nuclease</keyword>
<dbReference type="Proteomes" id="UP000030786">
    <property type="component" value="Chromosome"/>
</dbReference>
<dbReference type="PANTHER" id="PTHR30562">
    <property type="entry name" value="UVRC/OXIDOREDUCTASE"/>
    <property type="match status" value="1"/>
</dbReference>
<dbReference type="SUPFAM" id="SSF82771">
    <property type="entry name" value="GIY-YIG endonuclease"/>
    <property type="match status" value="1"/>
</dbReference>
<dbReference type="GO" id="GO:0006289">
    <property type="term" value="P:nucleotide-excision repair"/>
    <property type="evidence" value="ECO:0007669"/>
    <property type="project" value="InterPro"/>
</dbReference>
<sequence length="467" mass="53608">MSNKNYAVISMINYGRKPIYFRSVGIVIHKFIDRDWRCVLSTSINPEERIPLYLQEATGLTDEALLNAPSFSEVADTLLRELQGCILVGHNVSFLQYHLKTQFRHIGYAFEMPQICTVRLSKKLIPNMTSYELPYLSSVLGIPYDAAASLEESNEATSALFQRLLALDENEEIITALLQPNKPKLKYRIPKHITEVQLDRLPKTPGIYKFQNKDKEVIYVGKAKDIKKRVLSHFTSTTEKELLLCTATYFIDFEPMGSELLALLREADLIAKLDPYYNYIQKKKHITYMIVPIRNKKGILQLKVERRPFQHTPTEIFLKRSLAIERLSQLTEKFELCPSYTGVQSVKTKCSTVIFSSCKGICREEEALEAYNDRVAQALDHLNNENENFVVFEKGRNSQEQGVVLVLHGVYQGFGFVDKNELIQGTSDLLHVIDAKEHSYHSAKIISAYRKRNPYKIKPLDSEKQTN</sequence>
<evidence type="ECO:0000256" key="7">
    <source>
        <dbReference type="ARBA" id="ARBA00040756"/>
    </source>
</evidence>
<dbReference type="InterPro" id="IPR012337">
    <property type="entry name" value="RNaseH-like_sf"/>
</dbReference>
<evidence type="ECO:0000256" key="8">
    <source>
        <dbReference type="ARBA" id="ARBA00042138"/>
    </source>
</evidence>
<keyword evidence="2" id="KW-0228">DNA excision</keyword>
<accession>A0AAU8RI02</accession>
<feature type="domain" description="GIY-YIG" evidence="10">
    <location>
        <begin position="203"/>
        <end position="279"/>
    </location>
</feature>
<protein>
    <recommendedName>
        <fullName evidence="7">Excinuclease cho</fullName>
    </recommendedName>
    <alternativeName>
        <fullName evidence="9">Endonuclease cho</fullName>
    </alternativeName>
    <alternativeName>
        <fullName evidence="8">UvrC homolog protein</fullName>
    </alternativeName>
</protein>
<evidence type="ECO:0000259" key="10">
    <source>
        <dbReference type="PROSITE" id="PS50164"/>
    </source>
</evidence>
<gene>
    <name evidence="11" type="ORF">M666_14615</name>
</gene>
<evidence type="ECO:0000256" key="6">
    <source>
        <dbReference type="ARBA" id="ARBA00023236"/>
    </source>
</evidence>
<dbReference type="GeneID" id="78061967"/>
<evidence type="ECO:0000256" key="9">
    <source>
        <dbReference type="ARBA" id="ARBA00042732"/>
    </source>
</evidence>
<dbReference type="EMBL" id="CP009976">
    <property type="protein sequence ID" value="AIZ42696.1"/>
    <property type="molecule type" value="Genomic_DNA"/>
</dbReference>
<dbReference type="Pfam" id="PF00929">
    <property type="entry name" value="RNase_T"/>
    <property type="match status" value="1"/>
</dbReference>
<evidence type="ECO:0000256" key="3">
    <source>
        <dbReference type="ARBA" id="ARBA00022801"/>
    </source>
</evidence>
<dbReference type="Pfam" id="PF01541">
    <property type="entry name" value="GIY-YIG"/>
    <property type="match status" value="1"/>
</dbReference>
<evidence type="ECO:0000256" key="2">
    <source>
        <dbReference type="ARBA" id="ARBA00022769"/>
    </source>
</evidence>
<dbReference type="InterPro" id="IPR047296">
    <property type="entry name" value="GIY-YIG_UvrC_Cho"/>
</dbReference>
<dbReference type="InterPro" id="IPR036397">
    <property type="entry name" value="RNaseH_sf"/>
</dbReference>
<name>A0AAU8RI02_9FLAO</name>
<evidence type="ECO:0000313" key="12">
    <source>
        <dbReference type="Proteomes" id="UP000030786"/>
    </source>
</evidence>